<dbReference type="EMBL" id="PYLS01000004">
    <property type="protein sequence ID" value="PST84544.1"/>
    <property type="molecule type" value="Genomic_DNA"/>
</dbReference>
<name>A0A2T3HQ05_9SPHI</name>
<reference evidence="1 2" key="1">
    <citation type="submission" date="2018-03" db="EMBL/GenBank/DDBJ databases">
        <authorList>
            <person name="Keele B.F."/>
        </authorList>
    </citation>
    <scope>NUCLEOTIDE SEQUENCE [LARGE SCALE GENOMIC DNA]</scope>
    <source>
        <strain evidence="1 2">YL28-9</strain>
    </source>
</reference>
<organism evidence="1 2">
    <name type="scientific">Pedobacter yulinensis</name>
    <dbReference type="NCBI Taxonomy" id="2126353"/>
    <lineage>
        <taxon>Bacteria</taxon>
        <taxon>Pseudomonadati</taxon>
        <taxon>Bacteroidota</taxon>
        <taxon>Sphingobacteriia</taxon>
        <taxon>Sphingobacteriales</taxon>
        <taxon>Sphingobacteriaceae</taxon>
        <taxon>Pedobacter</taxon>
    </lineage>
</organism>
<evidence type="ECO:0000313" key="2">
    <source>
        <dbReference type="Proteomes" id="UP000240912"/>
    </source>
</evidence>
<protein>
    <submittedName>
        <fullName evidence="1">Uncharacterized protein</fullName>
    </submittedName>
</protein>
<dbReference type="OrthoDB" id="746143at2"/>
<dbReference type="Proteomes" id="UP000240912">
    <property type="component" value="Unassembled WGS sequence"/>
</dbReference>
<evidence type="ECO:0000313" key="1">
    <source>
        <dbReference type="EMBL" id="PST84544.1"/>
    </source>
</evidence>
<keyword evidence="2" id="KW-1185">Reference proteome</keyword>
<accession>A0A2T3HQ05</accession>
<comment type="caution">
    <text evidence="1">The sequence shown here is derived from an EMBL/GenBank/DDBJ whole genome shotgun (WGS) entry which is preliminary data.</text>
</comment>
<sequence length="261" mass="29773">MFFQIPFTFAQHPPVFEGMTIDSSRFQVSDLALNLVKYSYGGSNVRFLTIHDDEDTGVKAAFDYIQINGGSIVDCQYGSVRNFRFTFETDTYQVDPNSIYTKEGVKLGLEKYSEIVSNRAMRLLMDAGEEILRVYNHKDHGYFITLHNNADGGFGISSYLKGYELESTADSVHINFEMDNDDLIYVTDLRLFNYIKKQNVNVILQSKNALNDGSMSVYAQKHHIPYINVEVQHGHRDEHLRLLSIAVEAMRAIGKIKDDVD</sequence>
<gene>
    <name evidence="1" type="ORF">C7T94_06625</name>
</gene>
<proteinExistence type="predicted"/>
<dbReference type="AlphaFoldDB" id="A0A2T3HQ05"/>